<reference evidence="2 3" key="1">
    <citation type="submission" date="2021-02" db="EMBL/GenBank/DDBJ databases">
        <title>Streptomyces spirodelae sp. nov., isolated from duckweed.</title>
        <authorList>
            <person name="Saimee Y."/>
            <person name="Duangmal K."/>
        </authorList>
    </citation>
    <scope>NUCLEOTIDE SEQUENCE [LARGE SCALE GENOMIC DNA]</scope>
    <source>
        <strain evidence="2 3">DSM 42105</strain>
    </source>
</reference>
<dbReference type="EMBL" id="JAFFZM010000025">
    <property type="protein sequence ID" value="MBO8202590.1"/>
    <property type="molecule type" value="Genomic_DNA"/>
</dbReference>
<dbReference type="Gene3D" id="4.10.320.10">
    <property type="entry name" value="E3-binding domain"/>
    <property type="match status" value="1"/>
</dbReference>
<feature type="compositionally biased region" description="Basic and acidic residues" evidence="1">
    <location>
        <begin position="1"/>
        <end position="11"/>
    </location>
</feature>
<sequence>MPGEPDLRGGDRTSVGGRGGAERSRPGLRGEGKGGDGGGTRTPPQAAGDRIDRQRRRADSGRSRASCVREWAEPTGREVDKRGAFPGHIEEVYAKAEQAGELQEDEKVPTDLR</sequence>
<dbReference type="Proteomes" id="UP000721954">
    <property type="component" value="Unassembled WGS sequence"/>
</dbReference>
<comment type="caution">
    <text evidence="2">The sequence shown here is derived from an EMBL/GenBank/DDBJ whole genome shotgun (WGS) entry which is preliminary data.</text>
</comment>
<protein>
    <submittedName>
        <fullName evidence="2">Lsr2 family protein</fullName>
    </submittedName>
</protein>
<organism evidence="2 3">
    <name type="scientific">Streptomyces smyrnaeus</name>
    <dbReference type="NCBI Taxonomy" id="1387713"/>
    <lineage>
        <taxon>Bacteria</taxon>
        <taxon>Bacillati</taxon>
        <taxon>Actinomycetota</taxon>
        <taxon>Actinomycetes</taxon>
        <taxon>Kitasatosporales</taxon>
        <taxon>Streptomycetaceae</taxon>
        <taxon>Streptomyces</taxon>
    </lineage>
</organism>
<keyword evidence="3" id="KW-1185">Reference proteome</keyword>
<evidence type="ECO:0000256" key="1">
    <source>
        <dbReference type="SAM" id="MobiDB-lite"/>
    </source>
</evidence>
<feature type="compositionally biased region" description="Basic and acidic residues" evidence="1">
    <location>
        <begin position="20"/>
        <end position="34"/>
    </location>
</feature>
<feature type="compositionally biased region" description="Basic and acidic residues" evidence="1">
    <location>
        <begin position="70"/>
        <end position="84"/>
    </location>
</feature>
<gene>
    <name evidence="2" type="ORF">JW613_30545</name>
</gene>
<name>A0ABS3Y4K6_9ACTN</name>
<dbReference type="InterPro" id="IPR036625">
    <property type="entry name" value="E3-bd_dom_sf"/>
</dbReference>
<feature type="compositionally biased region" description="Basic and acidic residues" evidence="1">
    <location>
        <begin position="49"/>
        <end position="62"/>
    </location>
</feature>
<feature type="region of interest" description="Disordered" evidence="1">
    <location>
        <begin position="1"/>
        <end position="84"/>
    </location>
</feature>
<accession>A0ABS3Y4K6</accession>
<evidence type="ECO:0000313" key="2">
    <source>
        <dbReference type="EMBL" id="MBO8202590.1"/>
    </source>
</evidence>
<proteinExistence type="predicted"/>
<evidence type="ECO:0000313" key="3">
    <source>
        <dbReference type="Proteomes" id="UP000721954"/>
    </source>
</evidence>